<dbReference type="PANTHER" id="PTHR33866">
    <property type="entry name" value="S-ADENOSYLMETHIONINE DECARBOXYLASE PROENZYME"/>
    <property type="match status" value="1"/>
</dbReference>
<dbReference type="PANTHER" id="PTHR33866:SF2">
    <property type="entry name" value="S-ADENOSYLMETHIONINE DECARBOXYLASE PROENZYME"/>
    <property type="match status" value="1"/>
</dbReference>
<evidence type="ECO:0000256" key="6">
    <source>
        <dbReference type="ARBA" id="ARBA00023145"/>
    </source>
</evidence>
<dbReference type="GO" id="GO:0004014">
    <property type="term" value="F:adenosylmethionine decarboxylase activity"/>
    <property type="evidence" value="ECO:0007669"/>
    <property type="project" value="UniProtKB-UniRule"/>
</dbReference>
<keyword evidence="7 10" id="KW-0456">Lyase</keyword>
<proteinExistence type="inferred from homology"/>
<dbReference type="NCBIfam" id="TIGR03330">
    <property type="entry name" value="SAM_DCase_Bsu"/>
    <property type="match status" value="1"/>
</dbReference>
<feature type="active site" description="Schiff-base intermediate with substrate; via pyruvic acid" evidence="10">
    <location>
        <position position="68"/>
    </location>
</feature>
<gene>
    <name evidence="11" type="primary">speD</name>
    <name evidence="10" type="synonym">speH</name>
    <name evidence="11" type="ORF">FDA94_24265</name>
</gene>
<comment type="cofactor">
    <cofactor evidence="10">
        <name>pyruvate</name>
        <dbReference type="ChEBI" id="CHEBI:15361"/>
    </cofactor>
    <text evidence="10">Binds 1 pyruvoyl group covalently per subunit.</text>
</comment>
<organism evidence="11 12">
    <name type="scientific">Herbidospora galbida</name>
    <dbReference type="NCBI Taxonomy" id="2575442"/>
    <lineage>
        <taxon>Bacteria</taxon>
        <taxon>Bacillati</taxon>
        <taxon>Actinomycetota</taxon>
        <taxon>Actinomycetes</taxon>
        <taxon>Streptosporangiales</taxon>
        <taxon>Streptosporangiaceae</taxon>
        <taxon>Herbidospora</taxon>
    </lineage>
</organism>
<protein>
    <recommendedName>
        <fullName evidence="10">S-adenosylmethionine decarboxylase proenzyme</fullName>
        <shortName evidence="10">AdoMetDC</shortName>
        <shortName evidence="10">SAMDC</shortName>
        <ecNumber evidence="10">4.1.1.50</ecNumber>
    </recommendedName>
    <component>
        <recommendedName>
            <fullName evidence="10">S-adenosylmethionine decarboxylase beta chain</fullName>
        </recommendedName>
    </component>
    <component>
        <recommendedName>
            <fullName evidence="10">S-adenosylmethionine decarboxylase alpha chain</fullName>
        </recommendedName>
    </component>
</protein>
<comment type="caution">
    <text evidence="11">The sequence shown here is derived from an EMBL/GenBank/DDBJ whole genome shotgun (WGS) entry which is preliminary data.</text>
</comment>
<dbReference type="AlphaFoldDB" id="A0A4U3MC76"/>
<evidence type="ECO:0000256" key="2">
    <source>
        <dbReference type="ARBA" id="ARBA00022793"/>
    </source>
</evidence>
<comment type="similarity">
    <text evidence="10">Belongs to the prokaryotic AdoMetDC family. Type 1 subfamily.</text>
</comment>
<feature type="active site" description="Proton acceptor; for processing activity" evidence="10">
    <location>
        <position position="73"/>
    </location>
</feature>
<evidence type="ECO:0000256" key="3">
    <source>
        <dbReference type="ARBA" id="ARBA00022813"/>
    </source>
</evidence>
<comment type="catalytic activity">
    <reaction evidence="10">
        <text>S-adenosyl-L-methionine + H(+) = S-adenosyl 3-(methylsulfanyl)propylamine + CO2</text>
        <dbReference type="Rhea" id="RHEA:15981"/>
        <dbReference type="ChEBI" id="CHEBI:15378"/>
        <dbReference type="ChEBI" id="CHEBI:16526"/>
        <dbReference type="ChEBI" id="CHEBI:57443"/>
        <dbReference type="ChEBI" id="CHEBI:59789"/>
        <dbReference type="EC" id="4.1.1.50"/>
    </reaction>
</comment>
<dbReference type="Gene3D" id="3.30.160.750">
    <property type="match status" value="1"/>
</dbReference>
<dbReference type="UniPathway" id="UPA00331">
    <property type="reaction ID" value="UER00451"/>
</dbReference>
<feature type="chain" id="PRO_5023337744" description="S-adenosylmethionine decarboxylase alpha chain" evidence="10">
    <location>
        <begin position="68"/>
        <end position="126"/>
    </location>
</feature>
<evidence type="ECO:0000313" key="11">
    <source>
        <dbReference type="EMBL" id="TKK85754.1"/>
    </source>
</evidence>
<dbReference type="InterPro" id="IPR042284">
    <property type="entry name" value="AdoMetDC_N"/>
</dbReference>
<evidence type="ECO:0000256" key="8">
    <source>
        <dbReference type="ARBA" id="ARBA00023270"/>
    </source>
</evidence>
<name>A0A4U3MC76_9ACTN</name>
<keyword evidence="4 10" id="KW-0745">Spermidine biosynthesis</keyword>
<dbReference type="EMBL" id="SZQA01000025">
    <property type="protein sequence ID" value="TKK85754.1"/>
    <property type="molecule type" value="Genomic_DNA"/>
</dbReference>
<comment type="PTM">
    <text evidence="10">Is synthesized initially as an inactive proenzyme. Formation of the active enzyme involves a self-maturation process in which the active site pyruvoyl group is generated from an internal serine residue via an autocatalytic post-translational modification. Two non-identical subunits are generated from the proenzyme in this reaction, and the pyruvate is formed at the N-terminus of the alpha chain, which is derived from the carboxyl end of the proenzyme. The post-translation cleavage follows an unusual pathway, termed non-hydrolytic serinolysis, in which the side chain hydroxyl group of the serine supplies its oxygen atom to form the C-terminus of the beta chain, while the remainder of the serine residue undergoes an oxidative deamination to produce ammonia and the pyruvoyl group blocking the N-terminus of the alpha chain.</text>
</comment>
<dbReference type="OrthoDB" id="9793120at2"/>
<dbReference type="HAMAP" id="MF_00464">
    <property type="entry name" value="AdoMetDC_1"/>
    <property type="match status" value="1"/>
</dbReference>
<dbReference type="Proteomes" id="UP000308705">
    <property type="component" value="Unassembled WGS sequence"/>
</dbReference>
<keyword evidence="9 10" id="KW-0670">Pyruvate</keyword>
<feature type="active site" description="Proton donor; for catalytic activity" evidence="10">
    <location>
        <position position="88"/>
    </location>
</feature>
<evidence type="ECO:0000256" key="4">
    <source>
        <dbReference type="ARBA" id="ARBA00023066"/>
    </source>
</evidence>
<feature type="modified residue" description="Pyruvic acid (Ser); by autocatalysis" evidence="10">
    <location>
        <position position="68"/>
    </location>
</feature>
<dbReference type="InterPro" id="IPR042286">
    <property type="entry name" value="AdoMetDC_C"/>
</dbReference>
<evidence type="ECO:0000256" key="10">
    <source>
        <dbReference type="HAMAP-Rule" id="MF_00464"/>
    </source>
</evidence>
<evidence type="ECO:0000256" key="7">
    <source>
        <dbReference type="ARBA" id="ARBA00023239"/>
    </source>
</evidence>
<comment type="function">
    <text evidence="10">Catalyzes the decarboxylation of S-adenosylmethionine to S-adenosylmethioninamine (dcAdoMet), the propylamine donor required for the synthesis of the polyamines spermine and spermidine from the diamine putrescine.</text>
</comment>
<dbReference type="RefSeq" id="WP_062428271.1">
    <property type="nucleotide sequence ID" value="NZ_SZQA01000025.1"/>
</dbReference>
<keyword evidence="2 10" id="KW-0210">Decarboxylase</keyword>
<comment type="subunit">
    <text evidence="10">Heterotetramer of two alpha and two beta chains arranged as a dimer of alpha/beta heterodimers.</text>
</comment>
<dbReference type="EC" id="4.1.1.50" evidence="10"/>
<dbReference type="InterPro" id="IPR016067">
    <property type="entry name" value="S-AdoMet_deCO2ase_core"/>
</dbReference>
<keyword evidence="6 10" id="KW-0865">Zymogen</keyword>
<dbReference type="InterPro" id="IPR017716">
    <property type="entry name" value="S-AdoMet_deCOase_pro-enz"/>
</dbReference>
<dbReference type="InterPro" id="IPR003826">
    <property type="entry name" value="AdoMetDC_fam_prok"/>
</dbReference>
<sequence>MTAQIGRFSGIHVIVEFEDADPALLDDESLLRTLLPRAMKEAGATVMEVVSHRFVPQGVTVLTLLAESHASLHTYPQHRAAFVDVFTCGDRADPRKAVSVLAAELTPGRVTTRIIGRGGQRVEATL</sequence>
<dbReference type="GO" id="GO:0005829">
    <property type="term" value="C:cytosol"/>
    <property type="evidence" value="ECO:0007669"/>
    <property type="project" value="TreeGrafter"/>
</dbReference>
<feature type="site" description="Cleavage (non-hydrolytic); by autolysis" evidence="10">
    <location>
        <begin position="67"/>
        <end position="68"/>
    </location>
</feature>
<keyword evidence="12" id="KW-1185">Reference proteome</keyword>
<accession>A0A4U3MC76</accession>
<comment type="pathway">
    <text evidence="10">Amine and polyamine biosynthesis; S-adenosylmethioninamine biosynthesis; S-adenosylmethioninamine from S-adenosyl-L-methionine: step 1/1.</text>
</comment>
<keyword evidence="5 10" id="KW-0620">Polyamine biosynthesis</keyword>
<keyword evidence="8 10" id="KW-0704">Schiff base</keyword>
<evidence type="ECO:0000256" key="1">
    <source>
        <dbReference type="ARBA" id="ARBA00022691"/>
    </source>
</evidence>
<keyword evidence="1 10" id="KW-0949">S-adenosyl-L-methionine</keyword>
<dbReference type="Gene3D" id="3.30.360.110">
    <property type="entry name" value="S-adenosylmethionine decarboxylase domain"/>
    <property type="match status" value="1"/>
</dbReference>
<evidence type="ECO:0000256" key="5">
    <source>
        <dbReference type="ARBA" id="ARBA00023115"/>
    </source>
</evidence>
<reference evidence="11 12" key="1">
    <citation type="submission" date="2019-04" db="EMBL/GenBank/DDBJ databases">
        <title>Herbidospora sp. NEAU-GS14.nov., a novel actinomycete isolated from soil.</title>
        <authorList>
            <person name="Han L."/>
        </authorList>
    </citation>
    <scope>NUCLEOTIDE SEQUENCE [LARGE SCALE GENOMIC DNA]</scope>
    <source>
        <strain evidence="11 12">NEAU-GS14</strain>
    </source>
</reference>
<dbReference type="SUPFAM" id="SSF56276">
    <property type="entry name" value="S-adenosylmethionine decarboxylase"/>
    <property type="match status" value="1"/>
</dbReference>
<keyword evidence="3 10" id="KW-0068">Autocatalytic cleavage</keyword>
<evidence type="ECO:0000256" key="9">
    <source>
        <dbReference type="ARBA" id="ARBA00023317"/>
    </source>
</evidence>
<evidence type="ECO:0000313" key="12">
    <source>
        <dbReference type="Proteomes" id="UP000308705"/>
    </source>
</evidence>
<feature type="chain" id="PRO_5023337745" description="S-adenosylmethionine decarboxylase beta chain" evidence="10">
    <location>
        <begin position="1"/>
        <end position="67"/>
    </location>
</feature>
<dbReference type="GO" id="GO:0008295">
    <property type="term" value="P:spermidine biosynthetic process"/>
    <property type="evidence" value="ECO:0007669"/>
    <property type="project" value="UniProtKB-UniRule"/>
</dbReference>
<dbReference type="Pfam" id="PF02675">
    <property type="entry name" value="AdoMet_dc"/>
    <property type="match status" value="1"/>
</dbReference>